<evidence type="ECO:0000259" key="3">
    <source>
        <dbReference type="PROSITE" id="PS50222"/>
    </source>
</evidence>
<dbReference type="PROSITE" id="PS00018">
    <property type="entry name" value="EF_HAND_1"/>
    <property type="match status" value="1"/>
</dbReference>
<feature type="domain" description="EF-hand" evidence="3">
    <location>
        <begin position="62"/>
        <end position="93"/>
    </location>
</feature>
<dbReference type="AlphaFoldDB" id="A0A8B6FQC3"/>
<dbReference type="PROSITE" id="PS50222">
    <property type="entry name" value="EF_HAND_2"/>
    <property type="match status" value="2"/>
</dbReference>
<dbReference type="Gene3D" id="1.10.238.10">
    <property type="entry name" value="EF-hand"/>
    <property type="match status" value="1"/>
</dbReference>
<keyword evidence="5" id="KW-1185">Reference proteome</keyword>
<dbReference type="EMBL" id="UYJE01007212">
    <property type="protein sequence ID" value="VDI52734.1"/>
    <property type="molecule type" value="Genomic_DNA"/>
</dbReference>
<organism evidence="4 5">
    <name type="scientific">Mytilus galloprovincialis</name>
    <name type="common">Mediterranean mussel</name>
    <dbReference type="NCBI Taxonomy" id="29158"/>
    <lineage>
        <taxon>Eukaryota</taxon>
        <taxon>Metazoa</taxon>
        <taxon>Spiralia</taxon>
        <taxon>Lophotrochozoa</taxon>
        <taxon>Mollusca</taxon>
        <taxon>Bivalvia</taxon>
        <taxon>Autobranchia</taxon>
        <taxon>Pteriomorphia</taxon>
        <taxon>Mytilida</taxon>
        <taxon>Mytiloidea</taxon>
        <taxon>Mytilidae</taxon>
        <taxon>Mytilinae</taxon>
        <taxon>Mytilus</taxon>
    </lineage>
</organism>
<feature type="signal peptide" evidence="2">
    <location>
        <begin position="1"/>
        <end position="19"/>
    </location>
</feature>
<dbReference type="CDD" id="cd00051">
    <property type="entry name" value="EFh"/>
    <property type="match status" value="1"/>
</dbReference>
<dbReference type="InterPro" id="IPR018247">
    <property type="entry name" value="EF_Hand_1_Ca_BS"/>
</dbReference>
<sequence>MALLSTVLGLTILCTVVTGEEKVKLSEIRNGFMEIDADGDGKATLEEIVKHIETKKELPEADHEGMAQSIFEYYDKNKDGFVTLQEFLPHDEL</sequence>
<dbReference type="InterPro" id="IPR002048">
    <property type="entry name" value="EF_hand_dom"/>
</dbReference>
<dbReference type="SUPFAM" id="SSF47473">
    <property type="entry name" value="EF-hand"/>
    <property type="match status" value="1"/>
</dbReference>
<dbReference type="OrthoDB" id="26525at2759"/>
<protein>
    <recommendedName>
        <fullName evidence="3">EF-hand domain-containing protein</fullName>
    </recommendedName>
</protein>
<gene>
    <name evidence="4" type="ORF">MGAL_10B003062</name>
</gene>
<dbReference type="InterPro" id="IPR011992">
    <property type="entry name" value="EF-hand-dom_pair"/>
</dbReference>
<keyword evidence="2" id="KW-0732">Signal</keyword>
<comment type="caution">
    <text evidence="4">The sequence shown here is derived from an EMBL/GenBank/DDBJ whole genome shotgun (WGS) entry which is preliminary data.</text>
</comment>
<keyword evidence="1" id="KW-0106">Calcium</keyword>
<reference evidence="4" key="1">
    <citation type="submission" date="2018-11" db="EMBL/GenBank/DDBJ databases">
        <authorList>
            <person name="Alioto T."/>
            <person name="Alioto T."/>
        </authorList>
    </citation>
    <scope>NUCLEOTIDE SEQUENCE</scope>
</reference>
<evidence type="ECO:0000313" key="4">
    <source>
        <dbReference type="EMBL" id="VDI52734.1"/>
    </source>
</evidence>
<evidence type="ECO:0000256" key="2">
    <source>
        <dbReference type="SAM" id="SignalP"/>
    </source>
</evidence>
<dbReference type="GO" id="GO:0005509">
    <property type="term" value="F:calcium ion binding"/>
    <property type="evidence" value="ECO:0007669"/>
    <property type="project" value="InterPro"/>
</dbReference>
<name>A0A8B6FQC3_MYTGA</name>
<accession>A0A8B6FQC3</accession>
<evidence type="ECO:0000256" key="1">
    <source>
        <dbReference type="ARBA" id="ARBA00022837"/>
    </source>
</evidence>
<evidence type="ECO:0000313" key="5">
    <source>
        <dbReference type="Proteomes" id="UP000596742"/>
    </source>
</evidence>
<dbReference type="Pfam" id="PF13499">
    <property type="entry name" value="EF-hand_7"/>
    <property type="match status" value="1"/>
</dbReference>
<feature type="chain" id="PRO_5032918242" description="EF-hand domain-containing protein" evidence="2">
    <location>
        <begin position="20"/>
        <end position="93"/>
    </location>
</feature>
<dbReference type="Proteomes" id="UP000596742">
    <property type="component" value="Unassembled WGS sequence"/>
</dbReference>
<proteinExistence type="predicted"/>
<feature type="domain" description="EF-hand" evidence="3">
    <location>
        <begin position="23"/>
        <end position="58"/>
    </location>
</feature>